<dbReference type="SUPFAM" id="SSF52091">
    <property type="entry name" value="SpoIIaa-like"/>
    <property type="match status" value="1"/>
</dbReference>
<name>A0AA48HYW7_9FIRM</name>
<gene>
    <name evidence="4" type="ORF">CfP315_0881</name>
</gene>
<comment type="similarity">
    <text evidence="1 2">Belongs to the anti-sigma-factor antagonist family.</text>
</comment>
<dbReference type="AlphaFoldDB" id="A0AA48HYW7"/>
<reference evidence="4" key="1">
    <citation type="journal article" date="2023" name="ISME J.">
        <title>Emergence of putative energy parasites within Clostridia revealed by genome analysis of a novel endosymbiotic clade.</title>
        <authorList>
            <person name="Takahashi K."/>
            <person name="Kuwahara H."/>
            <person name="Horikawa Y."/>
            <person name="Izawa K."/>
            <person name="Kato D."/>
            <person name="Inagaki T."/>
            <person name="Yuki M."/>
            <person name="Ohkuma M."/>
            <person name="Hongoh Y."/>
        </authorList>
    </citation>
    <scope>NUCLEOTIDE SEQUENCE</scope>
    <source>
        <strain evidence="4">CfP3-15</strain>
    </source>
</reference>
<dbReference type="InterPro" id="IPR036513">
    <property type="entry name" value="STAS_dom_sf"/>
</dbReference>
<dbReference type="GO" id="GO:0043856">
    <property type="term" value="F:anti-sigma factor antagonist activity"/>
    <property type="evidence" value="ECO:0007669"/>
    <property type="project" value="InterPro"/>
</dbReference>
<dbReference type="PROSITE" id="PS50801">
    <property type="entry name" value="STAS"/>
    <property type="match status" value="1"/>
</dbReference>
<evidence type="ECO:0000313" key="4">
    <source>
        <dbReference type="EMBL" id="BED92269.1"/>
    </source>
</evidence>
<dbReference type="KEGG" id="ips:CfP315_0881"/>
<dbReference type="Gene3D" id="3.30.750.24">
    <property type="entry name" value="STAS domain"/>
    <property type="match status" value="1"/>
</dbReference>
<organism evidence="4">
    <name type="scientific">Candidatus Improbicoccus pseudotrichonymphae</name>
    <dbReference type="NCBI Taxonomy" id="3033792"/>
    <lineage>
        <taxon>Bacteria</taxon>
        <taxon>Bacillati</taxon>
        <taxon>Bacillota</taxon>
        <taxon>Clostridia</taxon>
        <taxon>Candidatus Improbicoccus</taxon>
    </lineage>
</organism>
<protein>
    <recommendedName>
        <fullName evidence="2">Anti-sigma factor antagonist</fullName>
    </recommendedName>
</protein>
<sequence>MEINVKNQGEDVLFCIDGRIDTQTAPKLQEEVDKIFKENKNRIVMDFEKVKYISSAGLRVILYTQKKINSLANESSHFEIINVNLPVKEVFDMTGFSEFLTITEKIEDGNDFSRDNVND</sequence>
<proteinExistence type="inferred from homology"/>
<feature type="domain" description="STAS" evidence="3">
    <location>
        <begin position="1"/>
        <end position="119"/>
    </location>
</feature>
<evidence type="ECO:0000259" key="3">
    <source>
        <dbReference type="PROSITE" id="PS50801"/>
    </source>
</evidence>
<dbReference type="NCBIfam" id="TIGR00377">
    <property type="entry name" value="ant_ant_sig"/>
    <property type="match status" value="1"/>
</dbReference>
<dbReference type="InterPro" id="IPR002645">
    <property type="entry name" value="STAS_dom"/>
</dbReference>
<dbReference type="PANTHER" id="PTHR33495">
    <property type="entry name" value="ANTI-SIGMA FACTOR ANTAGONIST TM_1081-RELATED-RELATED"/>
    <property type="match status" value="1"/>
</dbReference>
<accession>A0AA48HYW7</accession>
<dbReference type="EMBL" id="AP027924">
    <property type="protein sequence ID" value="BED92269.1"/>
    <property type="molecule type" value="Genomic_DNA"/>
</dbReference>
<evidence type="ECO:0000256" key="1">
    <source>
        <dbReference type="ARBA" id="ARBA00009013"/>
    </source>
</evidence>
<dbReference type="InterPro" id="IPR003658">
    <property type="entry name" value="Anti-sigma_ant"/>
</dbReference>
<dbReference type="Pfam" id="PF01740">
    <property type="entry name" value="STAS"/>
    <property type="match status" value="1"/>
</dbReference>
<evidence type="ECO:0000256" key="2">
    <source>
        <dbReference type="RuleBase" id="RU003749"/>
    </source>
</evidence>
<dbReference type="CDD" id="cd07043">
    <property type="entry name" value="STAS_anti-anti-sigma_factors"/>
    <property type="match status" value="1"/>
</dbReference>
<dbReference type="Proteomes" id="UP001337580">
    <property type="component" value="Chromosome"/>
</dbReference>